<evidence type="ECO:0000313" key="2">
    <source>
        <dbReference type="Proteomes" id="UP001281656"/>
    </source>
</evidence>
<proteinExistence type="predicted"/>
<dbReference type="EMBL" id="JARUJP010000027">
    <property type="protein sequence ID" value="MDW8802758.1"/>
    <property type="molecule type" value="Genomic_DNA"/>
</dbReference>
<name>A0ABU4JX91_9CLOT</name>
<evidence type="ECO:0000313" key="1">
    <source>
        <dbReference type="EMBL" id="MDW8802758.1"/>
    </source>
</evidence>
<gene>
    <name evidence="1" type="ORF">P8V03_16550</name>
</gene>
<sequence length="148" mass="17867">MGGIVEKAYLRIRQDELYRRKLKLKKINIDSITEDITKDCWNYNIQYEIFLKTSNLLIIKLIGTERTILFKYHKKDRVLLRDYREFLNRLDICKVERGIYITTGVFEENINKDEKGIFSKRVKKVDGIKLIKRQLKFNKLSFLEYLPQ</sequence>
<accession>A0ABU4JX91</accession>
<keyword evidence="2" id="KW-1185">Reference proteome</keyword>
<protein>
    <submittedName>
        <fullName evidence="1">Uncharacterized protein</fullName>
    </submittedName>
</protein>
<dbReference type="Proteomes" id="UP001281656">
    <property type="component" value="Unassembled WGS sequence"/>
</dbReference>
<comment type="caution">
    <text evidence="1">The sequence shown here is derived from an EMBL/GenBank/DDBJ whole genome shotgun (WGS) entry which is preliminary data.</text>
</comment>
<reference evidence="1 2" key="1">
    <citation type="submission" date="2023-04" db="EMBL/GenBank/DDBJ databases">
        <title>Clostridium tannerae sp. nov., isolated from the fecal material of an alpaca.</title>
        <authorList>
            <person name="Miller S."/>
            <person name="Hendry M."/>
            <person name="King J."/>
            <person name="Sankaranarayanan K."/>
            <person name="Lawson P.A."/>
        </authorList>
    </citation>
    <scope>NUCLEOTIDE SEQUENCE [LARGE SCALE GENOMIC DNA]</scope>
    <source>
        <strain evidence="1 2">A1-XYC3</strain>
    </source>
</reference>
<organism evidence="1 2">
    <name type="scientific">Clostridium tanneri</name>
    <dbReference type="NCBI Taxonomy" id="3037988"/>
    <lineage>
        <taxon>Bacteria</taxon>
        <taxon>Bacillati</taxon>
        <taxon>Bacillota</taxon>
        <taxon>Clostridia</taxon>
        <taxon>Eubacteriales</taxon>
        <taxon>Clostridiaceae</taxon>
        <taxon>Clostridium</taxon>
    </lineage>
</organism>
<dbReference type="RefSeq" id="WP_318799023.1">
    <property type="nucleotide sequence ID" value="NZ_JARUJP010000027.1"/>
</dbReference>